<dbReference type="EMBL" id="QNRQ01000007">
    <property type="protein sequence ID" value="RBP38337.1"/>
    <property type="molecule type" value="Genomic_DNA"/>
</dbReference>
<accession>A0A366H8D4</accession>
<organism evidence="7 8">
    <name type="scientific">Eoetvoesiella caeni</name>
    <dbReference type="NCBI Taxonomy" id="645616"/>
    <lineage>
        <taxon>Bacteria</taxon>
        <taxon>Pseudomonadati</taxon>
        <taxon>Pseudomonadota</taxon>
        <taxon>Betaproteobacteria</taxon>
        <taxon>Burkholderiales</taxon>
        <taxon>Alcaligenaceae</taxon>
        <taxon>Eoetvoesiella</taxon>
    </lineage>
</organism>
<evidence type="ECO:0000256" key="3">
    <source>
        <dbReference type="ARBA" id="ARBA00023054"/>
    </source>
</evidence>
<dbReference type="Pfam" id="PF02646">
    <property type="entry name" value="RmuC"/>
    <property type="match status" value="1"/>
</dbReference>
<feature type="coiled-coil region" evidence="5">
    <location>
        <begin position="47"/>
        <end position="95"/>
    </location>
</feature>
<dbReference type="GO" id="GO:0006310">
    <property type="term" value="P:DNA recombination"/>
    <property type="evidence" value="ECO:0007669"/>
    <property type="project" value="UniProtKB-KW"/>
</dbReference>
<dbReference type="PANTHER" id="PTHR30563">
    <property type="entry name" value="DNA RECOMBINATION PROTEIN RMUC"/>
    <property type="match status" value="1"/>
</dbReference>
<keyword evidence="6" id="KW-1133">Transmembrane helix</keyword>
<dbReference type="PANTHER" id="PTHR30563:SF0">
    <property type="entry name" value="DNA RECOMBINATION PROTEIN RMUC"/>
    <property type="match status" value="1"/>
</dbReference>
<evidence type="ECO:0000313" key="8">
    <source>
        <dbReference type="Proteomes" id="UP000253628"/>
    </source>
</evidence>
<evidence type="ECO:0000256" key="5">
    <source>
        <dbReference type="SAM" id="Coils"/>
    </source>
</evidence>
<evidence type="ECO:0000313" key="7">
    <source>
        <dbReference type="EMBL" id="RBP38337.1"/>
    </source>
</evidence>
<evidence type="ECO:0000256" key="1">
    <source>
        <dbReference type="ARBA" id="ARBA00003416"/>
    </source>
</evidence>
<feature type="transmembrane region" description="Helical" evidence="6">
    <location>
        <begin position="7"/>
        <end position="29"/>
    </location>
</feature>
<dbReference type="InterPro" id="IPR003798">
    <property type="entry name" value="DNA_recombination_RmuC"/>
</dbReference>
<evidence type="ECO:0000256" key="4">
    <source>
        <dbReference type="ARBA" id="ARBA00023172"/>
    </source>
</evidence>
<proteinExistence type="inferred from homology"/>
<keyword evidence="6" id="KW-0812">Transmembrane</keyword>
<reference evidence="7 8" key="1">
    <citation type="submission" date="2018-06" db="EMBL/GenBank/DDBJ databases">
        <title>Genomic Encyclopedia of Type Strains, Phase IV (KMG-IV): sequencing the most valuable type-strain genomes for metagenomic binning, comparative biology and taxonomic classification.</title>
        <authorList>
            <person name="Goeker M."/>
        </authorList>
    </citation>
    <scope>NUCLEOTIDE SEQUENCE [LARGE SCALE GENOMIC DNA]</scope>
    <source>
        <strain evidence="7 8">DSM 25520</strain>
    </source>
</reference>
<evidence type="ECO:0000256" key="6">
    <source>
        <dbReference type="SAM" id="Phobius"/>
    </source>
</evidence>
<sequence>MEQMNPVMLMGVLVLAGLLAGILACMFYYRKAVSAAQAELAASQALAAQRETQAEQLRSELAQLRAAHAALDERKDELDRARVRAESEAQNLRERMLEGRESLAAREHELRQVKETLADTDRRLTGLTVTHDEKLANFEELKRSLESARQMLKTEFQNLANEILEEKGKTFAQTSQSSLDAMLKPFREQIQGFQQRINQVHDESVKGNVSLGAEIKQVLEIGLKMSAEANTLASALKGDKKTTGNWGEVQLERTLQLAGLMKGDHYEPQAHFKDDEGNSRQPDFVVKLPDQKHMVIDSKVSLVDYDRAIGAPTEAQAEAALEAHVKAVKNHIDDLSKKDYSNLIGMRSPSFVLMFMPIEPAYIEALKHNRDLFNYGYQRNVIMVSHTTLMPILKTVANLWMVARSNEQAHELSNRAGEIYNQVVIVAENLKKLGDTLGTVSGHYNRTVTSLAGKQGLYGKAARFNELSSKANKVMPAIEPLHRDVDTEKLELIVGNGTVPSLELDDGSSVADGSGTADTE</sequence>
<keyword evidence="6" id="KW-0472">Membrane</keyword>
<comment type="function">
    <text evidence="1">Involved in DNA recombination.</text>
</comment>
<keyword evidence="4" id="KW-0233">DNA recombination</keyword>
<keyword evidence="8" id="KW-1185">Reference proteome</keyword>
<feature type="coiled-coil region" evidence="5">
    <location>
        <begin position="131"/>
        <end position="162"/>
    </location>
</feature>
<comment type="similarity">
    <text evidence="2">Belongs to the RmuC family.</text>
</comment>
<dbReference type="Proteomes" id="UP000253628">
    <property type="component" value="Unassembled WGS sequence"/>
</dbReference>
<protein>
    <submittedName>
        <fullName evidence="7">DNA recombination protein RmuC</fullName>
    </submittedName>
</protein>
<comment type="caution">
    <text evidence="7">The sequence shown here is derived from an EMBL/GenBank/DDBJ whole genome shotgun (WGS) entry which is preliminary data.</text>
</comment>
<name>A0A366H8D4_9BURK</name>
<keyword evidence="3 5" id="KW-0175">Coiled coil</keyword>
<gene>
    <name evidence="7" type="ORF">DFR37_107101</name>
</gene>
<dbReference type="AlphaFoldDB" id="A0A366H8D4"/>
<evidence type="ECO:0000256" key="2">
    <source>
        <dbReference type="ARBA" id="ARBA00009840"/>
    </source>
</evidence>